<reference evidence="1" key="1">
    <citation type="journal article" date="2015" name="PeerJ">
        <title>First genomic representation of candidate bacterial phylum KSB3 points to enhanced environmental sensing as a trigger of wastewater bulking.</title>
        <authorList>
            <person name="Sekiguchi Y."/>
            <person name="Ohashi A."/>
            <person name="Parks D.H."/>
            <person name="Yamauchi T."/>
            <person name="Tyson G.W."/>
            <person name="Hugenholtz P."/>
        </authorList>
    </citation>
    <scope>NUCLEOTIDE SEQUENCE [LARGE SCALE GENOMIC DNA]</scope>
</reference>
<protein>
    <submittedName>
        <fullName evidence="1">Uncharacterized protein</fullName>
    </submittedName>
</protein>
<keyword evidence="2" id="KW-1185">Reference proteome</keyword>
<evidence type="ECO:0000313" key="1">
    <source>
        <dbReference type="EMBL" id="GAK56710.1"/>
    </source>
</evidence>
<gene>
    <name evidence="1" type="ORF">U27_03673</name>
</gene>
<sequence>MSRFGSRHPVVAPELIDLKQYALSQSLSS</sequence>
<dbReference type="HOGENOM" id="CLU_3408746_0_0_0"/>
<name>A0A081BWK5_VECG1</name>
<dbReference type="Proteomes" id="UP000030661">
    <property type="component" value="Unassembled WGS sequence"/>
</dbReference>
<organism evidence="1">
    <name type="scientific">Vecturithrix granuli</name>
    <dbReference type="NCBI Taxonomy" id="1499967"/>
    <lineage>
        <taxon>Bacteria</taxon>
        <taxon>Candidatus Moduliflexota</taxon>
        <taxon>Candidatus Vecturitrichia</taxon>
        <taxon>Candidatus Vecturitrichales</taxon>
        <taxon>Candidatus Vecturitrichaceae</taxon>
        <taxon>Candidatus Vecturithrix</taxon>
    </lineage>
</organism>
<dbReference type="EMBL" id="DF820465">
    <property type="protein sequence ID" value="GAK56710.1"/>
    <property type="molecule type" value="Genomic_DNA"/>
</dbReference>
<evidence type="ECO:0000313" key="2">
    <source>
        <dbReference type="Proteomes" id="UP000030661"/>
    </source>
</evidence>
<dbReference type="STRING" id="1499967.U27_03673"/>
<dbReference type="AlphaFoldDB" id="A0A081BWK5"/>
<accession>A0A081BWK5</accession>
<proteinExistence type="predicted"/>